<dbReference type="GO" id="GO:0005381">
    <property type="term" value="F:iron ion transmembrane transporter activity"/>
    <property type="evidence" value="ECO:0007669"/>
    <property type="project" value="UniProtKB-UniRule"/>
</dbReference>
<evidence type="ECO:0000256" key="6">
    <source>
        <dbReference type="ARBA" id="ARBA00023136"/>
    </source>
</evidence>
<evidence type="ECO:0000256" key="3">
    <source>
        <dbReference type="ARBA" id="ARBA00022448"/>
    </source>
</evidence>
<comment type="caution">
    <text evidence="8">The sequence shown here is derived from an EMBL/GenBank/DDBJ whole genome shotgun (WGS) entry which is preliminary data.</text>
</comment>
<comment type="function">
    <text evidence="7">May be involved in iron transport and iron homeostasis.</text>
</comment>
<dbReference type="PANTHER" id="PTHR11660">
    <property type="entry name" value="SOLUTE CARRIER FAMILY 40 MEMBER"/>
    <property type="match status" value="1"/>
</dbReference>
<sequence length="371" mass="40737">MAMVEYESLKIGLLSVLCILACVEKVYSVMNLIAVERDWVIVIADDIKLDLQSLNSQIRRIDLASKLLGPLAIALLDGISTRDAIYATMGLSICSVTLEYYTVAKVYHQVPALSGFRQIDAVQHSNGDVPIATRLRSYGLAAWRGLSRYIHHEVFLPSLALSITHLTVLSFSGQMVTYLFSMGFSSASVGLMRTASVVLEMSATWVAPWAMSKVGPLRAGLWSINEQILLLVGAVIAFWIVKSPSMSALSLVVGVVLSRVGLWGFDLSVQILVQEGVDLEVRGTFSSIEVSFQNFFELWAYASTIVFSRPAQFRYPAVMSVIAVIIAGAIYAGYSRGRRGHLMHLSPCIEGGRQRLIKQPDGAISIRMRDL</sequence>
<feature type="transmembrane region" description="Helical" evidence="7">
    <location>
        <begin position="248"/>
        <end position="265"/>
    </location>
</feature>
<evidence type="ECO:0000256" key="1">
    <source>
        <dbReference type="ARBA" id="ARBA00004141"/>
    </source>
</evidence>
<keyword evidence="6 7" id="KW-0472">Membrane</keyword>
<dbReference type="OrthoDB" id="648861at2759"/>
<comment type="similarity">
    <text evidence="2 7">Belongs to the ferroportin (FP) (TC 2.A.100) family. SLC40A subfamily.</text>
</comment>
<name>A0A8H3IV99_9LECA</name>
<dbReference type="Pfam" id="PF06963">
    <property type="entry name" value="FPN1"/>
    <property type="match status" value="1"/>
</dbReference>
<evidence type="ECO:0000256" key="5">
    <source>
        <dbReference type="ARBA" id="ARBA00022989"/>
    </source>
</evidence>
<keyword evidence="4 7" id="KW-0812">Transmembrane</keyword>
<keyword evidence="3 7" id="KW-0813">Transport</keyword>
<comment type="caution">
    <text evidence="7">Lacks conserved residue(s) required for the propagation of feature annotation.</text>
</comment>
<dbReference type="AlphaFoldDB" id="A0A8H3IV99"/>
<evidence type="ECO:0000256" key="7">
    <source>
        <dbReference type="RuleBase" id="RU365065"/>
    </source>
</evidence>
<evidence type="ECO:0000313" key="9">
    <source>
        <dbReference type="Proteomes" id="UP000664521"/>
    </source>
</evidence>
<dbReference type="InterPro" id="IPR009716">
    <property type="entry name" value="Ferroportin-1"/>
</dbReference>
<organism evidence="8 9">
    <name type="scientific">Heterodermia speciosa</name>
    <dbReference type="NCBI Taxonomy" id="116794"/>
    <lineage>
        <taxon>Eukaryota</taxon>
        <taxon>Fungi</taxon>
        <taxon>Dikarya</taxon>
        <taxon>Ascomycota</taxon>
        <taxon>Pezizomycotina</taxon>
        <taxon>Lecanoromycetes</taxon>
        <taxon>OSLEUM clade</taxon>
        <taxon>Lecanoromycetidae</taxon>
        <taxon>Caliciales</taxon>
        <taxon>Physciaceae</taxon>
        <taxon>Heterodermia</taxon>
    </lineage>
</organism>
<dbReference type="InterPro" id="IPR036259">
    <property type="entry name" value="MFS_trans_sf"/>
</dbReference>
<reference evidence="8" key="1">
    <citation type="submission" date="2021-03" db="EMBL/GenBank/DDBJ databases">
        <authorList>
            <person name="Tagirdzhanova G."/>
        </authorList>
    </citation>
    <scope>NUCLEOTIDE SEQUENCE</scope>
</reference>
<feature type="transmembrane region" description="Helical" evidence="7">
    <location>
        <begin position="313"/>
        <end position="334"/>
    </location>
</feature>
<accession>A0A8H3IV99</accession>
<evidence type="ECO:0000313" key="8">
    <source>
        <dbReference type="EMBL" id="CAF9929510.1"/>
    </source>
</evidence>
<keyword evidence="7" id="KW-0406">Ion transport</keyword>
<feature type="transmembrane region" description="Helical" evidence="7">
    <location>
        <begin position="219"/>
        <end position="241"/>
    </location>
</feature>
<dbReference type="GO" id="GO:0016020">
    <property type="term" value="C:membrane"/>
    <property type="evidence" value="ECO:0007669"/>
    <property type="project" value="UniProtKB-SubCell"/>
</dbReference>
<comment type="subcellular location">
    <subcellularLocation>
        <location evidence="1 7">Membrane</location>
        <topology evidence="1 7">Multi-pass membrane protein</topology>
    </subcellularLocation>
</comment>
<proteinExistence type="inferred from homology"/>
<dbReference type="SUPFAM" id="SSF103473">
    <property type="entry name" value="MFS general substrate transporter"/>
    <property type="match status" value="1"/>
</dbReference>
<evidence type="ECO:0000256" key="2">
    <source>
        <dbReference type="ARBA" id="ARBA00006279"/>
    </source>
</evidence>
<keyword evidence="9" id="KW-1185">Reference proteome</keyword>
<keyword evidence="5 7" id="KW-1133">Transmembrane helix</keyword>
<feature type="transmembrane region" description="Helical" evidence="7">
    <location>
        <begin position="154"/>
        <end position="171"/>
    </location>
</feature>
<gene>
    <name evidence="8" type="ORF">HETSPECPRED_007373</name>
</gene>
<protein>
    <recommendedName>
        <fullName evidence="7">Solute carrier family 40 member</fullName>
    </recommendedName>
</protein>
<evidence type="ECO:0000256" key="4">
    <source>
        <dbReference type="ARBA" id="ARBA00022692"/>
    </source>
</evidence>
<dbReference type="Gene3D" id="1.20.1250.20">
    <property type="entry name" value="MFS general substrate transporter like domains"/>
    <property type="match status" value="1"/>
</dbReference>
<dbReference type="PANTHER" id="PTHR11660:SF57">
    <property type="entry name" value="SOLUTE CARRIER FAMILY 40 MEMBER"/>
    <property type="match status" value="1"/>
</dbReference>
<dbReference type="EMBL" id="CAJPDS010000052">
    <property type="protein sequence ID" value="CAF9929510.1"/>
    <property type="molecule type" value="Genomic_DNA"/>
</dbReference>
<dbReference type="Proteomes" id="UP000664521">
    <property type="component" value="Unassembled WGS sequence"/>
</dbReference>